<dbReference type="GO" id="GO:0003677">
    <property type="term" value="F:DNA binding"/>
    <property type="evidence" value="ECO:0007669"/>
    <property type="project" value="InterPro"/>
</dbReference>
<name>A0A7J5U6L5_9BACT</name>
<organism evidence="2 3">
    <name type="scientific">Rudanella paleaurantiibacter</name>
    <dbReference type="NCBI Taxonomy" id="2614655"/>
    <lineage>
        <taxon>Bacteria</taxon>
        <taxon>Pseudomonadati</taxon>
        <taxon>Bacteroidota</taxon>
        <taxon>Cytophagia</taxon>
        <taxon>Cytophagales</taxon>
        <taxon>Cytophagaceae</taxon>
        <taxon>Rudanella</taxon>
    </lineage>
</organism>
<accession>A0A7J5U6L5</accession>
<protein>
    <recommendedName>
        <fullName evidence="1">HTH crp-type domain-containing protein</fullName>
    </recommendedName>
</protein>
<dbReference type="GO" id="GO:0006355">
    <property type="term" value="P:regulation of DNA-templated transcription"/>
    <property type="evidence" value="ECO:0007669"/>
    <property type="project" value="InterPro"/>
</dbReference>
<dbReference type="EMBL" id="WELI01000001">
    <property type="protein sequence ID" value="KAB7733301.1"/>
    <property type="molecule type" value="Genomic_DNA"/>
</dbReference>
<evidence type="ECO:0000313" key="2">
    <source>
        <dbReference type="EMBL" id="KAB7733301.1"/>
    </source>
</evidence>
<gene>
    <name evidence="2" type="ORF">F5984_02415</name>
</gene>
<keyword evidence="3" id="KW-1185">Reference proteome</keyword>
<proteinExistence type="predicted"/>
<dbReference type="AlphaFoldDB" id="A0A7J5U6L5"/>
<sequence>MEFNVVGRLITEQYYTRSEWRAHQLRTLSADELYQAFTTEYAPILNRVSNRHIASFLGLTPETVSRIRAKKR</sequence>
<evidence type="ECO:0000313" key="3">
    <source>
        <dbReference type="Proteomes" id="UP000488299"/>
    </source>
</evidence>
<feature type="domain" description="HTH crp-type" evidence="1">
    <location>
        <begin position="47"/>
        <end position="66"/>
    </location>
</feature>
<evidence type="ECO:0000259" key="1">
    <source>
        <dbReference type="Pfam" id="PF00325"/>
    </source>
</evidence>
<dbReference type="InterPro" id="IPR012318">
    <property type="entry name" value="HTH_CRP"/>
</dbReference>
<dbReference type="Proteomes" id="UP000488299">
    <property type="component" value="Unassembled WGS sequence"/>
</dbReference>
<reference evidence="2 3" key="1">
    <citation type="submission" date="2019-10" db="EMBL/GenBank/DDBJ databases">
        <title>Rudanella paleaurantiibacter sp. nov., isolated from sludge.</title>
        <authorList>
            <person name="Xu S.Q."/>
        </authorList>
    </citation>
    <scope>NUCLEOTIDE SEQUENCE [LARGE SCALE GENOMIC DNA]</scope>
    <source>
        <strain evidence="2 3">HX-22-17</strain>
    </source>
</reference>
<dbReference type="Pfam" id="PF00325">
    <property type="entry name" value="Crp"/>
    <property type="match status" value="1"/>
</dbReference>
<comment type="caution">
    <text evidence="2">The sequence shown here is derived from an EMBL/GenBank/DDBJ whole genome shotgun (WGS) entry which is preliminary data.</text>
</comment>